<dbReference type="AlphaFoldDB" id="A0A3A8PE77"/>
<accession>A0A3A8PE77</accession>
<reference evidence="2" key="1">
    <citation type="submission" date="2018-09" db="EMBL/GenBank/DDBJ databases">
        <authorList>
            <person name="Livingstone P.G."/>
            <person name="Whitworth D.E."/>
        </authorList>
    </citation>
    <scope>NUCLEOTIDE SEQUENCE [LARGE SCALE GENOMIC DNA]</scope>
    <source>
        <strain evidence="2">AB050A</strain>
    </source>
</reference>
<evidence type="ECO:0000313" key="1">
    <source>
        <dbReference type="EMBL" id="RKH51835.1"/>
    </source>
</evidence>
<keyword evidence="2" id="KW-1185">Reference proteome</keyword>
<sequence>PTLPRRAVVRGLSYLQGSGGKDWLVLEGSAEGEMWQSLARVPLRDLTRLERDLLDFRFGNYVEPPGGDSPYGDGPLPLGIQEPVFQDVPLTPTEPVRFVRLSVESLIYDNSSPPAEFRGLSELSIFE</sequence>
<feature type="non-terminal residue" evidence="1">
    <location>
        <position position="1"/>
    </location>
</feature>
<proteinExistence type="predicted"/>
<organism evidence="1 2">
    <name type="scientific">Corallococcus aberystwythensis</name>
    <dbReference type="NCBI Taxonomy" id="2316722"/>
    <lineage>
        <taxon>Bacteria</taxon>
        <taxon>Pseudomonadati</taxon>
        <taxon>Myxococcota</taxon>
        <taxon>Myxococcia</taxon>
        <taxon>Myxococcales</taxon>
        <taxon>Cystobacterineae</taxon>
        <taxon>Myxococcaceae</taxon>
        <taxon>Corallococcus</taxon>
    </lineage>
</organism>
<protein>
    <submittedName>
        <fullName evidence="1">Uncharacterized protein</fullName>
    </submittedName>
</protein>
<dbReference type="Proteomes" id="UP000267003">
    <property type="component" value="Unassembled WGS sequence"/>
</dbReference>
<comment type="caution">
    <text evidence="1">The sequence shown here is derived from an EMBL/GenBank/DDBJ whole genome shotgun (WGS) entry which is preliminary data.</text>
</comment>
<dbReference type="EMBL" id="RAWK01000461">
    <property type="protein sequence ID" value="RKH51835.1"/>
    <property type="molecule type" value="Genomic_DNA"/>
</dbReference>
<evidence type="ECO:0000313" key="2">
    <source>
        <dbReference type="Proteomes" id="UP000267003"/>
    </source>
</evidence>
<name>A0A3A8PE77_9BACT</name>
<gene>
    <name evidence="1" type="ORF">D7W81_40225</name>
</gene>